<keyword evidence="4" id="KW-0804">Transcription</keyword>
<dbReference type="SUPFAM" id="SSF46785">
    <property type="entry name" value="Winged helix' DNA-binding domain"/>
    <property type="match status" value="1"/>
</dbReference>
<dbReference type="Proteomes" id="UP000070255">
    <property type="component" value="Unassembled WGS sequence"/>
</dbReference>
<keyword evidence="2" id="KW-0805">Transcription regulation</keyword>
<comment type="caution">
    <text evidence="6">The sequence shown here is derived from an EMBL/GenBank/DDBJ whole genome shotgun (WGS) entry which is preliminary data.</text>
</comment>
<evidence type="ECO:0000256" key="4">
    <source>
        <dbReference type="ARBA" id="ARBA00023163"/>
    </source>
</evidence>
<name>A0ABR5T329_9BURK</name>
<keyword evidence="7" id="KW-1185">Reference proteome</keyword>
<evidence type="ECO:0000313" key="7">
    <source>
        <dbReference type="Proteomes" id="UP000070255"/>
    </source>
</evidence>
<dbReference type="PRINTS" id="PR00039">
    <property type="entry name" value="HTHLYSR"/>
</dbReference>
<feature type="domain" description="HTH lysR-type" evidence="5">
    <location>
        <begin position="11"/>
        <end position="62"/>
    </location>
</feature>
<dbReference type="PANTHER" id="PTHR30537">
    <property type="entry name" value="HTH-TYPE TRANSCRIPTIONAL REGULATOR"/>
    <property type="match status" value="1"/>
</dbReference>
<dbReference type="Pfam" id="PF03466">
    <property type="entry name" value="LysR_substrate"/>
    <property type="match status" value="1"/>
</dbReference>
<dbReference type="Pfam" id="PF00126">
    <property type="entry name" value="HTH_1"/>
    <property type="match status" value="1"/>
</dbReference>
<accession>A0ABR5T329</accession>
<sequence>MGSEIGWELYRSFLGVLREGSLSGAARVLGLTQPTVGRHVAALEAALGVPLFTRSSTGLMPTDVALALRADAEAMESTADALARTATSFGKDVRGVVRISASDVIGVEVLPPIVARLQQRHPALKIELALTSRIQDLLRREADVAVRMTRPEQTQLIARRIGGIELGLHAHRDYLARRGTPRNADELVRHSLIGYDRPTAFIRQMAAKSFPGLDRGAFTLRTDSDLAHLALIRGGAGIGICQAALARRDPALVRVLPKAFAGRLDMWVTMHEDLRGSPRCRAAFDALVEGLDAYANEPRAPVAERRRASPARS</sequence>
<organism evidence="6 7">
    <name type="scientific">Burkholderia savannae</name>
    <dbReference type="NCBI Taxonomy" id="1637837"/>
    <lineage>
        <taxon>Bacteria</taxon>
        <taxon>Pseudomonadati</taxon>
        <taxon>Pseudomonadota</taxon>
        <taxon>Betaproteobacteria</taxon>
        <taxon>Burkholderiales</taxon>
        <taxon>Burkholderiaceae</taxon>
        <taxon>Burkholderia</taxon>
        <taxon>pseudomallei group</taxon>
    </lineage>
</organism>
<dbReference type="PANTHER" id="PTHR30537:SF3">
    <property type="entry name" value="TRANSCRIPTIONAL REGULATORY PROTEIN"/>
    <property type="match status" value="1"/>
</dbReference>
<dbReference type="InterPro" id="IPR000847">
    <property type="entry name" value="LysR_HTH_N"/>
</dbReference>
<protein>
    <submittedName>
        <fullName evidence="6">LysR family transcriptional regulator</fullName>
    </submittedName>
</protein>
<dbReference type="SUPFAM" id="SSF53850">
    <property type="entry name" value="Periplasmic binding protein-like II"/>
    <property type="match status" value="1"/>
</dbReference>
<evidence type="ECO:0000256" key="2">
    <source>
        <dbReference type="ARBA" id="ARBA00023015"/>
    </source>
</evidence>
<proteinExistence type="inferred from homology"/>
<dbReference type="InterPro" id="IPR036388">
    <property type="entry name" value="WH-like_DNA-bd_sf"/>
</dbReference>
<keyword evidence="3" id="KW-0238">DNA-binding</keyword>
<dbReference type="EMBL" id="LNJQ01000004">
    <property type="protein sequence ID" value="KWZ37548.1"/>
    <property type="molecule type" value="Genomic_DNA"/>
</dbReference>
<comment type="similarity">
    <text evidence="1">Belongs to the LysR transcriptional regulatory family.</text>
</comment>
<gene>
    <name evidence="6" type="ORF">WS72_21520</name>
</gene>
<dbReference type="InterPro" id="IPR005119">
    <property type="entry name" value="LysR_subst-bd"/>
</dbReference>
<dbReference type="RefSeq" id="WP_059579287.1">
    <property type="nucleotide sequence ID" value="NZ_CP013418.1"/>
</dbReference>
<dbReference type="PROSITE" id="PS50931">
    <property type="entry name" value="HTH_LYSR"/>
    <property type="match status" value="1"/>
</dbReference>
<evidence type="ECO:0000256" key="3">
    <source>
        <dbReference type="ARBA" id="ARBA00023125"/>
    </source>
</evidence>
<dbReference type="Gene3D" id="1.10.10.10">
    <property type="entry name" value="Winged helix-like DNA-binding domain superfamily/Winged helix DNA-binding domain"/>
    <property type="match status" value="1"/>
</dbReference>
<evidence type="ECO:0000313" key="6">
    <source>
        <dbReference type="EMBL" id="KWZ37548.1"/>
    </source>
</evidence>
<dbReference type="InterPro" id="IPR036390">
    <property type="entry name" value="WH_DNA-bd_sf"/>
</dbReference>
<dbReference type="Gene3D" id="3.40.190.290">
    <property type="match status" value="1"/>
</dbReference>
<evidence type="ECO:0000256" key="1">
    <source>
        <dbReference type="ARBA" id="ARBA00009437"/>
    </source>
</evidence>
<evidence type="ECO:0000259" key="5">
    <source>
        <dbReference type="PROSITE" id="PS50931"/>
    </source>
</evidence>
<dbReference type="InterPro" id="IPR058163">
    <property type="entry name" value="LysR-type_TF_proteobact-type"/>
</dbReference>
<reference evidence="6 7" key="1">
    <citation type="submission" date="2015-11" db="EMBL/GenBank/DDBJ databases">
        <authorList>
            <person name="Sahl J."/>
            <person name="Wagner D."/>
            <person name="Keim P."/>
        </authorList>
    </citation>
    <scope>NUCLEOTIDE SEQUENCE [LARGE SCALE GENOMIC DNA]</scope>
    <source>
        <strain evidence="6 7">BDU18</strain>
    </source>
</reference>